<sequence>MAGRPIRIGDQLVLEEDYDETYIPSEQEIFEFAREIGIDPNNEPELMWLAREGIVAPLPMEWKPCQDITGDIYYFNFANGQSMWDHPCDEHYRNLVIQERGKLSTPGAIKKKDKRKKKDKKDKKDKELPRTPMALGPSLAPVHVPLGGLAPLRGLIDTSAPTLRSSMSINLGSSVESSQPLETAQLPQGPKTSSHTKSLLGSIHEEKNPLSLLALGEETNEEEESDNQSLGSTAGLLKNLHLDIGVLGGNFDYEESPRSHAEDKKETSLGSDVPCPQTSDKHSSRDIDSSLGSADGEGQRGKLAIASLPGKEDSEKGDPGASRLQMTQGVDSGTGENTGEASKKSLEDPVAVGEVGFEKEEVLNVLEKALTELKTESRSDVNEESEVSDHVQELQFSDHSDPKSFLGLDFGFRSRISEQLLDIDGLSPVLDGPKWETKGPREEEKDQSQSDLEEPESEQSNDEESERVISPSPDHKVEEEPQSTKVEREQKKAKELEDLMTSPILPGSREALILESVTLQRQTLGDSLKIIEERTAQDLEEERARLLEDRRQKLERLREELWQEEEEERQRLEQQKDKSLRSLREQLKKATEEEEARVREEENQKLSKFRAQILANTETHENQIRAEQEASLQKVRENLESLQKAEKFSLEQKKKQMLERLKEEIEDNEKREKALLEEENEKAMSQLRERLEDERKEALASLEKEHAGNLERLQTSAEEKHHEVIAGLKKQIEEVHRREEAQLQEELGQAEQRVQQKSYRVTEYERELSDLLRDKREDVEKDHERRLDRMKEEHQRVLAEAREQYDDEERKQRADLRTNLSSEMERLRRAHDRELETVRRELERQLSEIRLRHREQERKLEDLEADLESRTKDIKARLVQLDVQEETIRKKKQQLLDVEKQIALEREEATATHQQLEESRKEQAHLAESTRQLRRTMEDLRSKKVELESQVEVLQARIQRLQRRMSDLEAETQRKQDVLNELAVEEISASPRRDGELHLEDLRKSLGTTLDKELTAGTTLNNEESPPQLDNLRHYLSSEGMSLRSAREFLVRQTRSMRKRQTALKAAQQQWRHDVAAATAAAAAAQLTSEDLPNSHALEDTRKNIEEETKKLDEMKSAMRKGQVLLKKKEEKLSQLENSLREELSDEDTLRGMPGRKVVTFDLSDFEDSSISLEASPLPHGDPMSNIPFSQLSKIQYLSNSLQRITGELNGVLTVLGTLSIQPSPILTSTQVQMPPMPSKTTPISTHPSLTRLSVPTSLAPSSGIPLPNQWAWGPKVSSGLSSSVAQSVDNFLVEKWHKYFPAGVPLLSGSPAPLDNRLGYVSASDQLRLLHRSHSQISQSSGSNFQGMLDSNRKWLEHIKKDPKVPLFSSSPKPSATSNLLQLGLDEYNKLKVYHY</sequence>
<dbReference type="PANTHER" id="PTHR18902">
    <property type="entry name" value="NUCLEAR MITOTIC APPARATUS PROTEIN 1-RELATED"/>
    <property type="match status" value="1"/>
</dbReference>
<feature type="compositionally biased region" description="Polar residues" evidence="18">
    <location>
        <begin position="174"/>
        <end position="199"/>
    </location>
</feature>
<dbReference type="GO" id="GO:0005634">
    <property type="term" value="C:nucleus"/>
    <property type="evidence" value="ECO:0007669"/>
    <property type="project" value="UniProtKB-SubCell"/>
</dbReference>
<comment type="function">
    <text evidence="14">Plays a role in microtubule organization and/or maintenance for the formation of primary cilia (PC), a microtubule-based structure that protrudes from the surface of epithelial cells. Plays a critical role in G2/M checkpoint and nuclear divisions. A key player in the DNA damage-activated ATR/ATM signaling cascade since it is required for the proper phosphorylation of H2AX, RPA, CHEK2 and CHEK1. Plays a critical role in chromosome segregation, acting as a mediator required for the maintenance of genomic stability through modulation of MDC1, RPA and CHEK1.</text>
</comment>
<evidence type="ECO:0000256" key="5">
    <source>
        <dbReference type="ARBA" id="ARBA00022618"/>
    </source>
</evidence>
<dbReference type="FunFam" id="3.30.1470.10:FF:000001">
    <property type="entry name" value="Centrosomal protein of 164 kDa"/>
    <property type="match status" value="1"/>
</dbReference>
<dbReference type="GO" id="GO:0030030">
    <property type="term" value="P:cell projection organization"/>
    <property type="evidence" value="ECO:0007669"/>
    <property type="project" value="UniProtKB-KW"/>
</dbReference>
<evidence type="ECO:0000256" key="4">
    <source>
        <dbReference type="ARBA" id="ARBA00022553"/>
    </source>
</evidence>
<feature type="compositionally biased region" description="Basic and acidic residues" evidence="18">
    <location>
        <begin position="433"/>
        <end position="448"/>
    </location>
</feature>
<dbReference type="InterPro" id="IPR036020">
    <property type="entry name" value="WW_dom_sf"/>
</dbReference>
<keyword evidence="5" id="KW-0132">Cell division</keyword>
<evidence type="ECO:0000256" key="14">
    <source>
        <dbReference type="ARBA" id="ARBA00056906"/>
    </source>
</evidence>
<keyword evidence="6" id="KW-0227">DNA damage</keyword>
<dbReference type="GeneTree" id="ENSGT00950000183078"/>
<evidence type="ECO:0000313" key="21">
    <source>
        <dbReference type="Proteomes" id="UP000002280"/>
    </source>
</evidence>
<feature type="compositionally biased region" description="Polar residues" evidence="18">
    <location>
        <begin position="324"/>
        <end position="340"/>
    </location>
</feature>
<dbReference type="SMART" id="SM00456">
    <property type="entry name" value="WW"/>
    <property type="match status" value="1"/>
</dbReference>
<dbReference type="InterPro" id="IPR051841">
    <property type="entry name" value="MT-Golgi_org_protein"/>
</dbReference>
<keyword evidence="4" id="KW-0597">Phosphoprotein</keyword>
<feature type="compositionally biased region" description="Basic residues" evidence="18">
    <location>
        <begin position="109"/>
        <end position="121"/>
    </location>
</feature>
<dbReference type="RefSeq" id="XP_056650314.1">
    <property type="nucleotide sequence ID" value="XM_056794336.1"/>
</dbReference>
<dbReference type="GO" id="GO:0006281">
    <property type="term" value="P:DNA repair"/>
    <property type="evidence" value="ECO:0007669"/>
    <property type="project" value="UniProtKB-KW"/>
</dbReference>
<proteinExistence type="predicted"/>
<feature type="compositionally biased region" description="Basic and acidic residues" evidence="18">
    <location>
        <begin position="485"/>
        <end position="497"/>
    </location>
</feature>
<comment type="subunit">
    <text evidence="15">Interacts (via N-terminus) with ATRIP. Interacts with ATM, ATR and MDC1. Interacts with XPA (via N-terminus) upon UV irradiation. Interacts with CEP83, CCDC92, TTBK2, DVL3, NPHP3 and weakly with NPHP4. Interacts with DZIP1.</text>
</comment>
<feature type="region of interest" description="Disordered" evidence="18">
    <location>
        <begin position="174"/>
        <end position="205"/>
    </location>
</feature>
<evidence type="ECO:0000256" key="2">
    <source>
        <dbReference type="ARBA" id="ARBA00004123"/>
    </source>
</evidence>
<evidence type="ECO:0000256" key="1">
    <source>
        <dbReference type="ARBA" id="ARBA00004114"/>
    </source>
</evidence>
<evidence type="ECO:0000256" key="9">
    <source>
        <dbReference type="ARBA" id="ARBA00023054"/>
    </source>
</evidence>
<evidence type="ECO:0000256" key="8">
    <source>
        <dbReference type="ARBA" id="ARBA00022794"/>
    </source>
</evidence>
<feature type="compositionally biased region" description="Basic and acidic residues" evidence="18">
    <location>
        <begin position="279"/>
        <end position="288"/>
    </location>
</feature>
<feature type="region of interest" description="Disordered" evidence="18">
    <location>
        <begin position="422"/>
        <end position="503"/>
    </location>
</feature>
<keyword evidence="12" id="KW-0539">Nucleus</keyword>
<evidence type="ECO:0000313" key="20">
    <source>
        <dbReference type="Ensembl" id="ENSMODP00000047756.1"/>
    </source>
</evidence>
<dbReference type="CTD" id="22897"/>
<keyword evidence="10" id="KW-0234">DNA repair</keyword>
<dbReference type="GO" id="GO:0005814">
    <property type="term" value="C:centriole"/>
    <property type="evidence" value="ECO:0007669"/>
    <property type="project" value="UniProtKB-SubCell"/>
</dbReference>
<dbReference type="GO" id="GO:0097539">
    <property type="term" value="C:ciliary transition fiber"/>
    <property type="evidence" value="ECO:0007669"/>
    <property type="project" value="UniProtKB-ARBA"/>
</dbReference>
<dbReference type="Gene3D" id="3.30.1470.10">
    <property type="entry name" value="Photosystem I PsaD, reaction center subunit II"/>
    <property type="match status" value="1"/>
</dbReference>
<keyword evidence="7" id="KW-0498">Mitosis</keyword>
<keyword evidence="11" id="KW-0206">Cytoskeleton</keyword>
<feature type="compositionally biased region" description="Acidic residues" evidence="18">
    <location>
        <begin position="451"/>
        <end position="465"/>
    </location>
</feature>
<keyword evidence="9 17" id="KW-0175">Coiled coil</keyword>
<feature type="compositionally biased region" description="Basic and acidic residues" evidence="18">
    <location>
        <begin position="255"/>
        <end position="267"/>
    </location>
</feature>
<comment type="subcellular location">
    <subcellularLocation>
        <location evidence="1">Cytoplasm</location>
        <location evidence="1">Cytoskeleton</location>
        <location evidence="1">Microtubule organizing center</location>
        <location evidence="1">Centrosome</location>
        <location evidence="1">Centriole</location>
    </subcellularLocation>
    <subcellularLocation>
        <location evidence="2">Nucleus</location>
    </subcellularLocation>
</comment>
<feature type="compositionally biased region" description="Basic and acidic residues" evidence="18">
    <location>
        <begin position="373"/>
        <end position="402"/>
    </location>
</feature>
<dbReference type="Proteomes" id="UP000002280">
    <property type="component" value="Chromosome 4"/>
</dbReference>
<dbReference type="Bgee" id="ENSMODG00000013678">
    <property type="expression patterns" value="Expressed in spermatid and 18 other cell types or tissues"/>
</dbReference>
<keyword evidence="13" id="KW-0131">Cell cycle</keyword>
<gene>
    <name evidence="20" type="primary">CEP164</name>
</gene>
<evidence type="ECO:0000256" key="7">
    <source>
        <dbReference type="ARBA" id="ARBA00022776"/>
    </source>
</evidence>
<evidence type="ECO:0000256" key="12">
    <source>
        <dbReference type="ARBA" id="ARBA00023242"/>
    </source>
</evidence>
<evidence type="ECO:0000256" key="11">
    <source>
        <dbReference type="ARBA" id="ARBA00023212"/>
    </source>
</evidence>
<feature type="region of interest" description="Disordered" evidence="18">
    <location>
        <begin position="910"/>
        <end position="929"/>
    </location>
</feature>
<dbReference type="PROSITE" id="PS50020">
    <property type="entry name" value="WW_DOMAIN_2"/>
    <property type="match status" value="1"/>
</dbReference>
<dbReference type="GO" id="GO:0051301">
    <property type="term" value="P:cell division"/>
    <property type="evidence" value="ECO:0007669"/>
    <property type="project" value="UniProtKB-KW"/>
</dbReference>
<evidence type="ECO:0000256" key="17">
    <source>
        <dbReference type="SAM" id="Coils"/>
    </source>
</evidence>
<accession>A0A5F8GKN0</accession>
<evidence type="ECO:0000256" key="18">
    <source>
        <dbReference type="SAM" id="MobiDB-lite"/>
    </source>
</evidence>
<feature type="domain" description="WW" evidence="19">
    <location>
        <begin position="56"/>
        <end position="89"/>
    </location>
</feature>
<reference evidence="20 21" key="1">
    <citation type="journal article" date="2007" name="Nature">
        <title>Genome of the marsupial Monodelphis domestica reveals innovation in non-coding sequences.</title>
        <authorList>
            <person name="Mikkelsen T.S."/>
            <person name="Wakefield M.J."/>
            <person name="Aken B."/>
            <person name="Amemiya C.T."/>
            <person name="Chang J.L."/>
            <person name="Duke S."/>
            <person name="Garber M."/>
            <person name="Gentles A.J."/>
            <person name="Goodstadt L."/>
            <person name="Heger A."/>
            <person name="Jurka J."/>
            <person name="Kamal M."/>
            <person name="Mauceli E."/>
            <person name="Searle S.M."/>
            <person name="Sharpe T."/>
            <person name="Baker M.L."/>
            <person name="Batzer M.A."/>
            <person name="Benos P.V."/>
            <person name="Belov K."/>
            <person name="Clamp M."/>
            <person name="Cook A."/>
            <person name="Cuff J."/>
            <person name="Das R."/>
            <person name="Davidow L."/>
            <person name="Deakin J.E."/>
            <person name="Fazzari M.J."/>
            <person name="Glass J.L."/>
            <person name="Grabherr M."/>
            <person name="Greally J.M."/>
            <person name="Gu W."/>
            <person name="Hore T.A."/>
            <person name="Huttley G.A."/>
            <person name="Kleber M."/>
            <person name="Jirtle R.L."/>
            <person name="Koina E."/>
            <person name="Lee J.T."/>
            <person name="Mahony S."/>
            <person name="Marra M.A."/>
            <person name="Miller R.D."/>
            <person name="Nicholls R.D."/>
            <person name="Oda M."/>
            <person name="Papenfuss A.T."/>
            <person name="Parra Z.E."/>
            <person name="Pollock D.D."/>
            <person name="Ray D.A."/>
            <person name="Schein J.E."/>
            <person name="Speed T.P."/>
            <person name="Thompson K."/>
            <person name="VandeBerg J.L."/>
            <person name="Wade C.M."/>
            <person name="Walker J.A."/>
            <person name="Waters P.D."/>
            <person name="Webber C."/>
            <person name="Weidman J.R."/>
            <person name="Xie X."/>
            <person name="Zody M.C."/>
            <person name="Baldwin J."/>
            <person name="Abdouelleil A."/>
            <person name="Abdulkadir J."/>
            <person name="Abebe A."/>
            <person name="Abera B."/>
            <person name="Abreu J."/>
            <person name="Acer S.C."/>
            <person name="Aftuck L."/>
            <person name="Alexander A."/>
            <person name="An P."/>
            <person name="Anderson E."/>
            <person name="Anderson S."/>
            <person name="Arachi H."/>
            <person name="Azer M."/>
            <person name="Bachantsang P."/>
            <person name="Barry A."/>
            <person name="Bayul T."/>
            <person name="Berlin A."/>
            <person name="Bessette D."/>
            <person name="Bloom T."/>
            <person name="Bloom T."/>
            <person name="Boguslavskiy L."/>
            <person name="Bonnet C."/>
            <person name="Boukhgalter B."/>
            <person name="Bourzgui I."/>
            <person name="Brown A."/>
            <person name="Cahill P."/>
            <person name="Channer S."/>
            <person name="Cheshatsang Y."/>
            <person name="Chuda L."/>
            <person name="Citroen M."/>
            <person name="Collymore A."/>
            <person name="Cooke P."/>
            <person name="Costello M."/>
            <person name="D'Aco K."/>
            <person name="Daza R."/>
            <person name="De Haan G."/>
            <person name="DeGray S."/>
            <person name="DeMaso C."/>
            <person name="Dhargay N."/>
            <person name="Dooley K."/>
            <person name="Dooley E."/>
            <person name="Doricent M."/>
            <person name="Dorje P."/>
            <person name="Dorjee K."/>
            <person name="Dupes A."/>
            <person name="Elong R."/>
            <person name="Falk J."/>
            <person name="Farina A."/>
            <person name="Faro S."/>
            <person name="Ferguson D."/>
            <person name="Fisher S."/>
            <person name="Foley C.D."/>
            <person name="Franke A."/>
            <person name="Friedrich D."/>
            <person name="Gadbois L."/>
            <person name="Gearin G."/>
            <person name="Gearin C.R."/>
            <person name="Giannoukos G."/>
            <person name="Goode T."/>
            <person name="Graham J."/>
            <person name="Grandbois E."/>
            <person name="Grewal S."/>
            <person name="Gyaltsen K."/>
            <person name="Hafez N."/>
            <person name="Hagos B."/>
            <person name="Hall J."/>
            <person name="Henson C."/>
            <person name="Hollinger A."/>
            <person name="Honan T."/>
            <person name="Huard M.D."/>
            <person name="Hughes L."/>
            <person name="Hurhula B."/>
            <person name="Husby M.E."/>
            <person name="Kamat A."/>
            <person name="Kanga B."/>
            <person name="Kashin S."/>
            <person name="Khazanovich D."/>
            <person name="Kisner P."/>
            <person name="Lance K."/>
            <person name="Lara M."/>
            <person name="Lee W."/>
            <person name="Lennon N."/>
            <person name="Letendre F."/>
            <person name="LeVine R."/>
            <person name="Lipovsky A."/>
            <person name="Liu X."/>
            <person name="Liu J."/>
            <person name="Liu S."/>
            <person name="Lokyitsang T."/>
            <person name="Lokyitsang Y."/>
            <person name="Lubonja R."/>
            <person name="Lui A."/>
            <person name="MacDonald P."/>
            <person name="Magnisalis V."/>
            <person name="Maru K."/>
            <person name="Matthews C."/>
            <person name="McCusker W."/>
            <person name="McDonough S."/>
            <person name="Mehta T."/>
            <person name="Meldrim J."/>
            <person name="Meneus L."/>
            <person name="Mihai O."/>
            <person name="Mihalev A."/>
            <person name="Mihova T."/>
            <person name="Mittelman R."/>
            <person name="Mlenga V."/>
            <person name="Montmayeur A."/>
            <person name="Mulrain L."/>
            <person name="Navidi A."/>
            <person name="Naylor J."/>
            <person name="Negash T."/>
            <person name="Nguyen T."/>
            <person name="Nguyen N."/>
            <person name="Nicol R."/>
            <person name="Norbu C."/>
            <person name="Norbu N."/>
            <person name="Novod N."/>
            <person name="O'Neill B."/>
            <person name="Osman S."/>
            <person name="Markiewicz E."/>
            <person name="Oyono O.L."/>
            <person name="Patti C."/>
            <person name="Phunkhang P."/>
            <person name="Pierre F."/>
            <person name="Priest M."/>
            <person name="Raghuraman S."/>
            <person name="Rege F."/>
            <person name="Reyes R."/>
            <person name="Rise C."/>
            <person name="Rogov P."/>
            <person name="Ross K."/>
            <person name="Ryan E."/>
            <person name="Settipalli S."/>
            <person name="Shea T."/>
            <person name="Sherpa N."/>
            <person name="Shi L."/>
            <person name="Shih D."/>
            <person name="Sparrow T."/>
            <person name="Spaulding J."/>
            <person name="Stalker J."/>
            <person name="Stange-Thomann N."/>
            <person name="Stavropoulos S."/>
            <person name="Stone C."/>
            <person name="Strader C."/>
            <person name="Tesfaye S."/>
            <person name="Thomson T."/>
            <person name="Thoulutsang Y."/>
            <person name="Thoulutsang D."/>
            <person name="Topham K."/>
            <person name="Topping I."/>
            <person name="Tsamla T."/>
            <person name="Vassiliev H."/>
            <person name="Vo A."/>
            <person name="Wangchuk T."/>
            <person name="Wangdi T."/>
            <person name="Weiand M."/>
            <person name="Wilkinson J."/>
            <person name="Wilson A."/>
            <person name="Yadav S."/>
            <person name="Young G."/>
            <person name="Yu Q."/>
            <person name="Zembek L."/>
            <person name="Zhong D."/>
            <person name="Zimmer A."/>
            <person name="Zwirko Z."/>
            <person name="Jaffe D.B."/>
            <person name="Alvarez P."/>
            <person name="Brockman W."/>
            <person name="Butler J."/>
            <person name="Chin C."/>
            <person name="Gnerre S."/>
            <person name="MacCallum I."/>
            <person name="Graves J.A."/>
            <person name="Ponting C.P."/>
            <person name="Breen M."/>
            <person name="Samollow P.B."/>
            <person name="Lander E.S."/>
            <person name="Lindblad-Toh K."/>
        </authorList>
    </citation>
    <scope>NUCLEOTIDE SEQUENCE [LARGE SCALE GENOMIC DNA]</scope>
</reference>
<dbReference type="PANTHER" id="PTHR18902:SF27">
    <property type="entry name" value="CENTROSOMAL PROTEIN OF 164 KDA"/>
    <property type="match status" value="1"/>
</dbReference>
<feature type="region of interest" description="Disordered" evidence="18">
    <location>
        <begin position="1231"/>
        <end position="1250"/>
    </location>
</feature>
<keyword evidence="8" id="KW-0970">Cilium biogenesis/degradation</keyword>
<organism evidence="20 21">
    <name type="scientific">Monodelphis domestica</name>
    <name type="common">Gray short-tailed opossum</name>
    <dbReference type="NCBI Taxonomy" id="13616"/>
    <lineage>
        <taxon>Eukaryota</taxon>
        <taxon>Metazoa</taxon>
        <taxon>Chordata</taxon>
        <taxon>Craniata</taxon>
        <taxon>Vertebrata</taxon>
        <taxon>Euteleostomi</taxon>
        <taxon>Mammalia</taxon>
        <taxon>Metatheria</taxon>
        <taxon>Didelphimorphia</taxon>
        <taxon>Didelphidae</taxon>
        <taxon>Monodelphis</taxon>
    </lineage>
</organism>
<evidence type="ECO:0000256" key="10">
    <source>
        <dbReference type="ARBA" id="ARBA00023204"/>
    </source>
</evidence>
<dbReference type="GeneID" id="100031634"/>
<feature type="region of interest" description="Disordered" evidence="18">
    <location>
        <begin position="373"/>
        <end position="403"/>
    </location>
</feature>
<dbReference type="Ensembl" id="ENSMODT00000088043.1">
    <property type="protein sequence ID" value="ENSMODP00000047756.1"/>
    <property type="gene ID" value="ENSMODG00000013678.4"/>
</dbReference>
<feature type="region of interest" description="Disordered" evidence="18">
    <location>
        <begin position="103"/>
        <end position="140"/>
    </location>
</feature>
<keyword evidence="21" id="KW-1185">Reference proteome</keyword>
<dbReference type="SUPFAM" id="SSF51045">
    <property type="entry name" value="WW domain"/>
    <property type="match status" value="1"/>
</dbReference>
<name>A0A5F8GKN0_MONDO</name>
<evidence type="ECO:0000256" key="16">
    <source>
        <dbReference type="ARBA" id="ARBA00067900"/>
    </source>
</evidence>
<protein>
    <recommendedName>
        <fullName evidence="16">Centrosomal protein of 164 kDa</fullName>
    </recommendedName>
</protein>
<evidence type="ECO:0000259" key="19">
    <source>
        <dbReference type="PROSITE" id="PS50020"/>
    </source>
</evidence>
<evidence type="ECO:0000256" key="3">
    <source>
        <dbReference type="ARBA" id="ARBA00022490"/>
    </source>
</evidence>
<reference evidence="20" key="3">
    <citation type="submission" date="2025-09" db="UniProtKB">
        <authorList>
            <consortium name="Ensembl"/>
        </authorList>
    </citation>
    <scope>IDENTIFICATION</scope>
</reference>
<reference evidence="20" key="2">
    <citation type="submission" date="2025-08" db="UniProtKB">
        <authorList>
            <consortium name="Ensembl"/>
        </authorList>
    </citation>
    <scope>IDENTIFICATION</scope>
</reference>
<feature type="coiled-coil region" evidence="17">
    <location>
        <begin position="1095"/>
        <end position="1146"/>
    </location>
</feature>
<dbReference type="CDD" id="cd00201">
    <property type="entry name" value="WW"/>
    <property type="match status" value="1"/>
</dbReference>
<evidence type="ECO:0000256" key="6">
    <source>
        <dbReference type="ARBA" id="ARBA00022763"/>
    </source>
</evidence>
<evidence type="ECO:0000256" key="15">
    <source>
        <dbReference type="ARBA" id="ARBA00061715"/>
    </source>
</evidence>
<feature type="compositionally biased region" description="Basic and acidic residues" evidence="18">
    <location>
        <begin position="910"/>
        <end position="925"/>
    </location>
</feature>
<feature type="region of interest" description="Disordered" evidence="18">
    <location>
        <begin position="253"/>
        <end position="350"/>
    </location>
</feature>
<keyword evidence="3" id="KW-0963">Cytoplasm</keyword>
<dbReference type="InterPro" id="IPR001202">
    <property type="entry name" value="WW_dom"/>
</dbReference>
<evidence type="ECO:0000256" key="13">
    <source>
        <dbReference type="ARBA" id="ARBA00023306"/>
    </source>
</evidence>